<gene>
    <name evidence="6" type="ORF">AVDCRST_MAG86-1776</name>
</gene>
<dbReference type="GO" id="GO:0009083">
    <property type="term" value="P:branched-chain amino acid catabolic process"/>
    <property type="evidence" value="ECO:0007669"/>
    <property type="project" value="TreeGrafter"/>
</dbReference>
<keyword evidence="3 4" id="KW-0786">Thiamine pyrophosphate</keyword>
<dbReference type="EC" id="1.2.4.4" evidence="4"/>
<dbReference type="PANTHER" id="PTHR43380">
    <property type="entry name" value="2-OXOISOVALERATE DEHYDROGENASE SUBUNIT ALPHA, MITOCHONDRIAL"/>
    <property type="match status" value="1"/>
</dbReference>
<dbReference type="InterPro" id="IPR001017">
    <property type="entry name" value="DH_E1"/>
</dbReference>
<evidence type="ECO:0000256" key="3">
    <source>
        <dbReference type="ARBA" id="ARBA00023052"/>
    </source>
</evidence>
<name>A0A6J4VD11_9DEIN</name>
<sequence length="362" mass="39399">MIQETHLFKPFDKPLSLVTDAGVWNAPFELDLPDETLLNMYRDLVLSRLLDEQLGKLQRLGKTSFVAPNAGHEGAHVGVAYALRAGFDWLFPYYRDHGLVLALGVPLREVFGQTLATRADPNKGRQMPAHPGSGALNVFTAASPIASHLPPAVGAALSMKLRGTGQVAVATFGEGATSEGDFHAAMNFAGVQGAPIVFVCENNGYAISVALRKQSGSETIAAKAYAYGMPGYTVDGMDALACYYVMQDAVAHAREGRGPVLVELLVYRYGAHSSADDDSAYRPREEVAAWRRRDPLGRFRRFLEARGLWEEVQERGLRDELGRTLSAALAEAEAAGSVPTEWLFDDVYAEVPDTLLEQRESL</sequence>
<dbReference type="SUPFAM" id="SSF52518">
    <property type="entry name" value="Thiamin diphosphate-binding fold (THDP-binding)"/>
    <property type="match status" value="1"/>
</dbReference>
<dbReference type="PANTHER" id="PTHR43380:SF1">
    <property type="entry name" value="2-OXOISOVALERATE DEHYDROGENASE SUBUNIT ALPHA, MITOCHONDRIAL"/>
    <property type="match status" value="1"/>
</dbReference>
<reference evidence="6" key="1">
    <citation type="submission" date="2020-02" db="EMBL/GenBank/DDBJ databases">
        <authorList>
            <person name="Meier V. D."/>
        </authorList>
    </citation>
    <scope>NUCLEOTIDE SEQUENCE</scope>
    <source>
        <strain evidence="6">AVDCRST_MAG86</strain>
    </source>
</reference>
<comment type="function">
    <text evidence="4">The branched-chain alpha-keto dehydrogenase complex catalyzes the overall conversion of alpha-keto acids to acyl-CoA and CO(2). It contains multiple copies of three enzymatic components: branched-chain alpha-keto acid decarboxylase (E1), lipoamide acyltransferase (E2) and lipoamide dehydrogenase (E3).</text>
</comment>
<evidence type="ECO:0000256" key="1">
    <source>
        <dbReference type="ARBA" id="ARBA00001964"/>
    </source>
</evidence>
<comment type="similarity">
    <text evidence="4">Belongs to the BCKDHA family.</text>
</comment>
<dbReference type="Pfam" id="PF00676">
    <property type="entry name" value="E1_dh"/>
    <property type="match status" value="1"/>
</dbReference>
<dbReference type="InterPro" id="IPR050771">
    <property type="entry name" value="Alpha-ketoacid_DH_E1_comp"/>
</dbReference>
<proteinExistence type="inferred from homology"/>
<evidence type="ECO:0000256" key="4">
    <source>
        <dbReference type="RuleBase" id="RU365014"/>
    </source>
</evidence>
<dbReference type="AlphaFoldDB" id="A0A6J4VD11"/>
<feature type="domain" description="Dehydrogenase E1 component" evidence="5">
    <location>
        <begin position="44"/>
        <end position="337"/>
    </location>
</feature>
<dbReference type="CDD" id="cd02000">
    <property type="entry name" value="TPP_E1_PDC_ADC_BCADC"/>
    <property type="match status" value="1"/>
</dbReference>
<protein>
    <recommendedName>
        <fullName evidence="4">2-oxoisovalerate dehydrogenase subunit alpha</fullName>
        <ecNumber evidence="4">1.2.4.4</ecNumber>
    </recommendedName>
    <alternativeName>
        <fullName evidence="4">Branched-chain alpha-keto acid dehydrogenase E1 component alpha chain</fullName>
    </alternativeName>
</protein>
<dbReference type="InterPro" id="IPR029061">
    <property type="entry name" value="THDP-binding"/>
</dbReference>
<dbReference type="Gene3D" id="3.40.50.970">
    <property type="match status" value="1"/>
</dbReference>
<comment type="catalytic activity">
    <reaction evidence="4">
        <text>N(6)-[(R)-lipoyl]-L-lysyl-[protein] + 3-methyl-2-oxobutanoate + H(+) = N(6)-[(R)-S(8)-2-methylpropanoyldihydrolipoyl]-L-lysyl-[protein] + CO2</text>
        <dbReference type="Rhea" id="RHEA:13457"/>
        <dbReference type="Rhea" id="RHEA-COMP:10474"/>
        <dbReference type="Rhea" id="RHEA-COMP:10497"/>
        <dbReference type="ChEBI" id="CHEBI:11851"/>
        <dbReference type="ChEBI" id="CHEBI:15378"/>
        <dbReference type="ChEBI" id="CHEBI:16526"/>
        <dbReference type="ChEBI" id="CHEBI:83099"/>
        <dbReference type="ChEBI" id="CHEBI:83142"/>
        <dbReference type="EC" id="1.2.4.4"/>
    </reaction>
</comment>
<accession>A0A6J4VD11</accession>
<comment type="cofactor">
    <cofactor evidence="1 4">
        <name>thiamine diphosphate</name>
        <dbReference type="ChEBI" id="CHEBI:58937"/>
    </cofactor>
</comment>
<evidence type="ECO:0000256" key="2">
    <source>
        <dbReference type="ARBA" id="ARBA00023002"/>
    </source>
</evidence>
<evidence type="ECO:0000313" key="6">
    <source>
        <dbReference type="EMBL" id="CAA9572157.1"/>
    </source>
</evidence>
<dbReference type="GO" id="GO:0003863">
    <property type="term" value="F:branched-chain 2-oxo acid dehydrogenase activity"/>
    <property type="evidence" value="ECO:0007669"/>
    <property type="project" value="UniProtKB-EC"/>
</dbReference>
<keyword evidence="2 4" id="KW-0560">Oxidoreductase</keyword>
<evidence type="ECO:0000259" key="5">
    <source>
        <dbReference type="Pfam" id="PF00676"/>
    </source>
</evidence>
<dbReference type="EMBL" id="CADCWP010000133">
    <property type="protein sequence ID" value="CAA9572157.1"/>
    <property type="molecule type" value="Genomic_DNA"/>
</dbReference>
<organism evidence="6">
    <name type="scientific">uncultured Truepera sp</name>
    <dbReference type="NCBI Taxonomy" id="543023"/>
    <lineage>
        <taxon>Bacteria</taxon>
        <taxon>Thermotogati</taxon>
        <taxon>Deinococcota</taxon>
        <taxon>Deinococci</taxon>
        <taxon>Trueperales</taxon>
        <taxon>Trueperaceae</taxon>
        <taxon>Truepera</taxon>
        <taxon>environmental samples</taxon>
    </lineage>
</organism>